<keyword evidence="4" id="KW-1185">Reference proteome</keyword>
<sequence length="104" mass="11890">MGLSPEGIIGLVTLFVTCAPSALLVLRWIYRRKQRSQKPSISPPIHDRTPRRRTAAYADPLHHVDIEARPRVGADFVWDYEAASVSCQSQSHYTNFTSKRYFKT</sequence>
<dbReference type="AlphaFoldDB" id="A0A2J6Q2B2"/>
<proteinExistence type="predicted"/>
<evidence type="ECO:0000313" key="4">
    <source>
        <dbReference type="Proteomes" id="UP000235672"/>
    </source>
</evidence>
<dbReference type="OrthoDB" id="10499113at2759"/>
<feature type="region of interest" description="Disordered" evidence="1">
    <location>
        <begin position="34"/>
        <end position="53"/>
    </location>
</feature>
<dbReference type="EMBL" id="KZ613485">
    <property type="protein sequence ID" value="PMD20402.1"/>
    <property type="molecule type" value="Genomic_DNA"/>
</dbReference>
<accession>A0A2J6Q2B2</accession>
<gene>
    <name evidence="3" type="ORF">NA56DRAFT_180652</name>
</gene>
<keyword evidence="2" id="KW-0472">Membrane</keyword>
<evidence type="ECO:0000313" key="3">
    <source>
        <dbReference type="EMBL" id="PMD20402.1"/>
    </source>
</evidence>
<feature type="transmembrane region" description="Helical" evidence="2">
    <location>
        <begin position="6"/>
        <end position="30"/>
    </location>
</feature>
<name>A0A2J6Q2B2_9HELO</name>
<evidence type="ECO:0000256" key="2">
    <source>
        <dbReference type="SAM" id="Phobius"/>
    </source>
</evidence>
<organism evidence="3 4">
    <name type="scientific">Hyaloscypha hepaticicola</name>
    <dbReference type="NCBI Taxonomy" id="2082293"/>
    <lineage>
        <taxon>Eukaryota</taxon>
        <taxon>Fungi</taxon>
        <taxon>Dikarya</taxon>
        <taxon>Ascomycota</taxon>
        <taxon>Pezizomycotina</taxon>
        <taxon>Leotiomycetes</taxon>
        <taxon>Helotiales</taxon>
        <taxon>Hyaloscyphaceae</taxon>
        <taxon>Hyaloscypha</taxon>
    </lineage>
</organism>
<evidence type="ECO:0000256" key="1">
    <source>
        <dbReference type="SAM" id="MobiDB-lite"/>
    </source>
</evidence>
<reference evidence="3 4" key="1">
    <citation type="submission" date="2016-05" db="EMBL/GenBank/DDBJ databases">
        <title>A degradative enzymes factory behind the ericoid mycorrhizal symbiosis.</title>
        <authorList>
            <consortium name="DOE Joint Genome Institute"/>
            <person name="Martino E."/>
            <person name="Morin E."/>
            <person name="Grelet G."/>
            <person name="Kuo A."/>
            <person name="Kohler A."/>
            <person name="Daghino S."/>
            <person name="Barry K."/>
            <person name="Choi C."/>
            <person name="Cichocki N."/>
            <person name="Clum A."/>
            <person name="Copeland A."/>
            <person name="Hainaut M."/>
            <person name="Haridas S."/>
            <person name="Labutti K."/>
            <person name="Lindquist E."/>
            <person name="Lipzen A."/>
            <person name="Khouja H.-R."/>
            <person name="Murat C."/>
            <person name="Ohm R."/>
            <person name="Olson A."/>
            <person name="Spatafora J."/>
            <person name="Veneault-Fourrey C."/>
            <person name="Henrissat B."/>
            <person name="Grigoriev I."/>
            <person name="Martin F."/>
            <person name="Perotto S."/>
        </authorList>
    </citation>
    <scope>NUCLEOTIDE SEQUENCE [LARGE SCALE GENOMIC DNA]</scope>
    <source>
        <strain evidence="3 4">UAMH 7357</strain>
    </source>
</reference>
<dbReference type="Proteomes" id="UP000235672">
    <property type="component" value="Unassembled WGS sequence"/>
</dbReference>
<keyword evidence="2" id="KW-0812">Transmembrane</keyword>
<keyword evidence="2" id="KW-1133">Transmembrane helix</keyword>
<protein>
    <submittedName>
        <fullName evidence="3">Uncharacterized protein</fullName>
    </submittedName>
</protein>